<dbReference type="SUPFAM" id="SSF56801">
    <property type="entry name" value="Acetyl-CoA synthetase-like"/>
    <property type="match status" value="1"/>
</dbReference>
<gene>
    <name evidence="9" type="ORF">A4V09_23060</name>
</gene>
<dbReference type="PANTHER" id="PTHR45527:SF1">
    <property type="entry name" value="FATTY ACID SYNTHASE"/>
    <property type="match status" value="1"/>
</dbReference>
<dbReference type="OrthoDB" id="9778383at2"/>
<dbReference type="Pfam" id="PF00501">
    <property type="entry name" value="AMP-binding"/>
    <property type="match status" value="1"/>
</dbReference>
<keyword evidence="4" id="KW-0067">ATP-binding</keyword>
<evidence type="ECO:0000313" key="10">
    <source>
        <dbReference type="Proteomes" id="UP000092574"/>
    </source>
</evidence>
<dbReference type="InterPro" id="IPR044507">
    <property type="entry name" value="DltA-like"/>
</dbReference>
<sequence length="514" mass="56561">MNILNQISEYASICPERTAICCDGLSVTYGELELYSSRLACHLEQLCGQNRSPIAVYGHKHPLMLVSFLACVRSGRAYCPIDTSVPDSRAEMILDALDSPVFLSLSPLRAECRDKRPLSLEDIDIIVHTDLSCMNGCLENSRLKPVSGDDIFYIIFTSGSTGTPKGVTITETNLSNFLDWSITLGTPTNAKKGKVFLNQAPFSFDLSVMDLYTCLAVGGTLWCLTKDVQKDYQRLLDSLKRSGASIMVSTPSFADVCLSDPAFAQASLPDLGLFLFCGETLTNRTARKLLERFPAAKVMNTYGPTESTVAVTQVEITPELAASPSPLPVGRAKPGTLLQVCGPDGSVLPEREKGEIMIIGDTVSPGYYQNPTQTKSRFFPYTNKGIIMPAYRTGDKGYLKDGMLYYCGRIDLQIKLHGYRIELEDIENNLLRLPQIEKAAVLPNTRDGRVKSISAYLVCPGMTAPERNYAETLKEGLRTFLPEYMIPKKLVFMDCLPMTGNGKVDRKALGDLVL</sequence>
<dbReference type="Gene3D" id="3.40.50.12780">
    <property type="entry name" value="N-terminal domain of ligase-like"/>
    <property type="match status" value="1"/>
</dbReference>
<protein>
    <submittedName>
        <fullName evidence="9">D-alanine--poly(Phosphoribitol) ligase</fullName>
    </submittedName>
</protein>
<dbReference type="InterPro" id="IPR000873">
    <property type="entry name" value="AMP-dep_synth/lig_dom"/>
</dbReference>
<dbReference type="NCBIfam" id="NF003417">
    <property type="entry name" value="PRK04813.1"/>
    <property type="match status" value="1"/>
</dbReference>
<dbReference type="InterPro" id="IPR010071">
    <property type="entry name" value="AA_adenyl_dom"/>
</dbReference>
<dbReference type="GO" id="GO:0044550">
    <property type="term" value="P:secondary metabolite biosynthetic process"/>
    <property type="evidence" value="ECO:0007669"/>
    <property type="project" value="TreeGrafter"/>
</dbReference>
<reference evidence="9" key="1">
    <citation type="submission" date="2017-04" db="EMBL/GenBank/DDBJ databases">
        <title>Complete Genome Sequences of Twelve Strains of a Stable Defined Moderately Diverse Mouse Microbiota 2 (sDMDMm2).</title>
        <authorList>
            <person name="Uchimura Y."/>
            <person name="Wyss M."/>
            <person name="Brugiroux S."/>
            <person name="Limenitakis J.P."/>
            <person name="Stecher B."/>
            <person name="McCoy K.D."/>
            <person name="Macpherson A.J."/>
        </authorList>
    </citation>
    <scope>NUCLEOTIDE SEQUENCE</scope>
    <source>
        <strain evidence="9">YL58</strain>
    </source>
</reference>
<evidence type="ECO:0000256" key="2">
    <source>
        <dbReference type="ARBA" id="ARBA00022598"/>
    </source>
</evidence>
<keyword evidence="10" id="KW-1185">Reference proteome</keyword>
<dbReference type="GO" id="GO:0016874">
    <property type="term" value="F:ligase activity"/>
    <property type="evidence" value="ECO:0007669"/>
    <property type="project" value="UniProtKB-KW"/>
</dbReference>
<dbReference type="NCBIfam" id="TIGR01733">
    <property type="entry name" value="AA-adenyl-dom"/>
    <property type="match status" value="1"/>
</dbReference>
<name>A0A1C7IFK8_9FIRM</name>
<keyword evidence="1" id="KW-0963">Cytoplasm</keyword>
<dbReference type="InterPro" id="IPR042099">
    <property type="entry name" value="ANL_N_sf"/>
</dbReference>
<evidence type="ECO:0000256" key="5">
    <source>
        <dbReference type="ARBA" id="ARBA00054605"/>
    </source>
</evidence>
<dbReference type="InterPro" id="IPR045851">
    <property type="entry name" value="AMP-bd_C_sf"/>
</dbReference>
<dbReference type="InterPro" id="IPR020845">
    <property type="entry name" value="AMP-binding_CS"/>
</dbReference>
<dbReference type="PROSITE" id="PS00455">
    <property type="entry name" value="AMP_BINDING"/>
    <property type="match status" value="1"/>
</dbReference>
<dbReference type="Proteomes" id="UP000092574">
    <property type="component" value="Chromosome"/>
</dbReference>
<evidence type="ECO:0000313" key="9">
    <source>
        <dbReference type="EMBL" id="ANU78375.1"/>
    </source>
</evidence>
<evidence type="ECO:0000256" key="4">
    <source>
        <dbReference type="ARBA" id="ARBA00022840"/>
    </source>
</evidence>
<dbReference type="RefSeq" id="WP_065544458.1">
    <property type="nucleotide sequence ID" value="NZ_CP015405.2"/>
</dbReference>
<dbReference type="CDD" id="cd05945">
    <property type="entry name" value="DltA"/>
    <property type="match status" value="1"/>
</dbReference>
<comment type="function">
    <text evidence="5">Catalyzes the first step in the D-alanylation of lipoteichoic acid (LTA), the activation of D-alanine and its transfer onto the D-alanyl carrier protein (Dcp) DltC. In an ATP-dependent two-step reaction, forms a high energy D-alanyl-AMP intermediate, followed by transfer of the D-alanyl residue as a thiol ester to the phosphopantheinyl prosthetic group of the Dcp. D-alanylation of LTA plays an important role in modulating the properties of the cell wall in Gram-positive bacteria, influencing the net charge of the cell wall.</text>
</comment>
<comment type="similarity">
    <text evidence="6">Belongs to the ATP-dependent AMP-binding enzyme family. DltA subfamily.</text>
</comment>
<dbReference type="InterPro" id="IPR025110">
    <property type="entry name" value="AMP-bd_C"/>
</dbReference>
<evidence type="ECO:0000256" key="6">
    <source>
        <dbReference type="ARBA" id="ARBA00061336"/>
    </source>
</evidence>
<dbReference type="AlphaFoldDB" id="A0A1C7IFK8"/>
<evidence type="ECO:0000256" key="1">
    <source>
        <dbReference type="ARBA" id="ARBA00022490"/>
    </source>
</evidence>
<dbReference type="Gene3D" id="3.30.300.30">
    <property type="match status" value="1"/>
</dbReference>
<evidence type="ECO:0000256" key="3">
    <source>
        <dbReference type="ARBA" id="ARBA00022741"/>
    </source>
</evidence>
<proteinExistence type="inferred from homology"/>
<dbReference type="GO" id="GO:0031177">
    <property type="term" value="F:phosphopantetheine binding"/>
    <property type="evidence" value="ECO:0007669"/>
    <property type="project" value="TreeGrafter"/>
</dbReference>
<dbReference type="EMBL" id="CP015405">
    <property type="protein sequence ID" value="ANU78375.1"/>
    <property type="molecule type" value="Genomic_DNA"/>
</dbReference>
<dbReference type="GO" id="GO:0043041">
    <property type="term" value="P:amino acid activation for nonribosomal peptide biosynthetic process"/>
    <property type="evidence" value="ECO:0007669"/>
    <property type="project" value="TreeGrafter"/>
</dbReference>
<feature type="domain" description="AMP-binding enzyme C-terminal" evidence="8">
    <location>
        <begin position="426"/>
        <end position="503"/>
    </location>
</feature>
<dbReference type="GO" id="GO:0005737">
    <property type="term" value="C:cytoplasm"/>
    <property type="evidence" value="ECO:0007669"/>
    <property type="project" value="TreeGrafter"/>
</dbReference>
<feature type="domain" description="AMP-dependent synthetase/ligase" evidence="7">
    <location>
        <begin position="12"/>
        <end position="368"/>
    </location>
</feature>
<dbReference type="STRING" id="1796616.A4V09_23060"/>
<keyword evidence="2 9" id="KW-0436">Ligase</keyword>
<accession>A0A1C7IFK8</accession>
<dbReference type="Pfam" id="PF13193">
    <property type="entry name" value="AMP-binding_C"/>
    <property type="match status" value="1"/>
</dbReference>
<dbReference type="PANTHER" id="PTHR45527">
    <property type="entry name" value="NONRIBOSOMAL PEPTIDE SYNTHETASE"/>
    <property type="match status" value="1"/>
</dbReference>
<evidence type="ECO:0000259" key="7">
    <source>
        <dbReference type="Pfam" id="PF00501"/>
    </source>
</evidence>
<dbReference type="GO" id="GO:0005524">
    <property type="term" value="F:ATP binding"/>
    <property type="evidence" value="ECO:0007669"/>
    <property type="project" value="UniProtKB-KW"/>
</dbReference>
<organism evidence="9 10">
    <name type="scientific">Blautia pseudococcoides</name>
    <dbReference type="NCBI Taxonomy" id="1796616"/>
    <lineage>
        <taxon>Bacteria</taxon>
        <taxon>Bacillati</taxon>
        <taxon>Bacillota</taxon>
        <taxon>Clostridia</taxon>
        <taxon>Lachnospirales</taxon>
        <taxon>Lachnospiraceae</taxon>
        <taxon>Blautia</taxon>
    </lineage>
</organism>
<evidence type="ECO:0000259" key="8">
    <source>
        <dbReference type="Pfam" id="PF13193"/>
    </source>
</evidence>
<dbReference type="FunFam" id="3.30.300.30:FF:000012">
    <property type="entry name" value="D-alanine--D-alanyl carrier protein ligase"/>
    <property type="match status" value="1"/>
</dbReference>
<dbReference type="KEGG" id="byl:A4V09_23060"/>
<keyword evidence="3" id="KW-0547">Nucleotide-binding</keyword>